<keyword evidence="2" id="KW-1185">Reference proteome</keyword>
<dbReference type="SUPFAM" id="SSF140453">
    <property type="entry name" value="EsxAB dimer-like"/>
    <property type="match status" value="1"/>
</dbReference>
<dbReference type="RefSeq" id="WP_009744327.1">
    <property type="nucleotide sequence ID" value="NZ_CP017298.1"/>
</dbReference>
<dbReference type="Proteomes" id="UP000095214">
    <property type="component" value="Chromosome"/>
</dbReference>
<sequence>MMEEDLKVNGQGLQETIESLKSSLTEMQNSFDEIRNGHSQLGTSWKGEASDAALTKLSGLEDEGNSQTETLQNTIAALEAALEGYNKAEETISELWAL</sequence>
<dbReference type="EMBL" id="CP017298">
    <property type="protein sequence ID" value="AOS47793.1"/>
    <property type="molecule type" value="Genomic_DNA"/>
</dbReference>
<accession>A0A1D8B3T9</accession>
<dbReference type="AlphaFoldDB" id="A0A1D8B3T9"/>
<organism evidence="1 2">
    <name type="scientific">Pauljensenia hongkongensis</name>
    <dbReference type="NCBI Taxonomy" id="178339"/>
    <lineage>
        <taxon>Bacteria</taxon>
        <taxon>Bacillati</taxon>
        <taxon>Actinomycetota</taxon>
        <taxon>Actinomycetes</taxon>
        <taxon>Actinomycetales</taxon>
        <taxon>Actinomycetaceae</taxon>
        <taxon>Pauljensenia</taxon>
    </lineage>
</organism>
<proteinExistence type="predicted"/>
<protein>
    <recommendedName>
        <fullName evidence="3">ESAT-6-like protein</fullName>
    </recommendedName>
</protein>
<dbReference type="Pfam" id="PF06013">
    <property type="entry name" value="WXG100"/>
    <property type="match status" value="1"/>
</dbReference>
<dbReference type="Gene3D" id="1.10.287.1060">
    <property type="entry name" value="ESAT-6-like"/>
    <property type="match status" value="1"/>
</dbReference>
<gene>
    <name evidence="1" type="ORF">BH719_08015</name>
</gene>
<evidence type="ECO:0000313" key="2">
    <source>
        <dbReference type="Proteomes" id="UP000095214"/>
    </source>
</evidence>
<dbReference type="InterPro" id="IPR010310">
    <property type="entry name" value="T7SS_ESAT-6-like"/>
</dbReference>
<dbReference type="InterPro" id="IPR036689">
    <property type="entry name" value="ESAT-6-like_sf"/>
</dbReference>
<reference evidence="1 2" key="1">
    <citation type="submission" date="2016-09" db="EMBL/GenBank/DDBJ databases">
        <title>Complete genome sequence of Actinomyces hongkongensis HKU8.</title>
        <authorList>
            <person name="Gao Y.-X."/>
            <person name="Zhou Y.-Y."/>
            <person name="Xie Y."/>
            <person name="Wang M."/>
            <person name="Wang S.-J."/>
            <person name="Shen S.-G."/>
        </authorList>
    </citation>
    <scope>NUCLEOTIDE SEQUENCE [LARGE SCALE GENOMIC DNA]</scope>
    <source>
        <strain evidence="1 2">HKU8</strain>
    </source>
</reference>
<dbReference type="STRING" id="178339.BH719_08015"/>
<evidence type="ECO:0008006" key="3">
    <source>
        <dbReference type="Google" id="ProtNLM"/>
    </source>
</evidence>
<evidence type="ECO:0000313" key="1">
    <source>
        <dbReference type="EMBL" id="AOS47793.1"/>
    </source>
</evidence>
<dbReference type="KEGG" id="phon:BH719_08015"/>
<name>A0A1D8B3T9_9ACTO</name>